<sequence>MLSGVGHQLRRMASSVSSDARFIFRQWFDRESCTYTYLLGDADTKEALIIDPVIQLAERDAQQVQDMGLNLKYVMNTHVHADHITGTGLLKKLLACTNVKSVISKESGAEADVYVSGGDEITFGDMVVEVRSTPGHTNGCISYVFHAGRRVFTGDALLIRGCGRTDFQEGNSETLYNSVNSQIFSLPDDYFVYPAHDYKGLTVSTVGEEKKYNPRLSKPLDEFKTIMSNLNLDYPKQIDVALPANRVCGLYNLPAALTEKYGDKLVAK</sequence>
<keyword evidence="18" id="KW-1185">Reference proteome</keyword>
<dbReference type="EC" id="1.13.11.18" evidence="13"/>
<protein>
    <recommendedName>
        <fullName evidence="14">Persulfide dioxygenase ETHE1, mitochondrial</fullName>
        <ecNumber evidence="13">1.13.11.18</ecNumber>
    </recommendedName>
    <alternativeName>
        <fullName evidence="15">Sulfur dioxygenase ETHE1</fullName>
    </alternativeName>
</protein>
<dbReference type="InterPro" id="IPR051682">
    <property type="entry name" value="Mito_Persulfide_Diox"/>
</dbReference>
<evidence type="ECO:0000256" key="7">
    <source>
        <dbReference type="ARBA" id="ARBA00022990"/>
    </source>
</evidence>
<comment type="subunit">
    <text evidence="12">Homodimer. Monomer. Interacts with TST. May interact with RELA.</text>
</comment>
<evidence type="ECO:0000256" key="6">
    <source>
        <dbReference type="ARBA" id="ARBA00022964"/>
    </source>
</evidence>
<keyword evidence="5" id="KW-0809">Transit peptide</keyword>
<dbReference type="PANTHER" id="PTHR43084:SF1">
    <property type="entry name" value="PERSULFIDE DIOXYGENASE ETHE1, MITOCHONDRIAL"/>
    <property type="match status" value="1"/>
</dbReference>
<evidence type="ECO:0000256" key="8">
    <source>
        <dbReference type="ARBA" id="ARBA00023002"/>
    </source>
</evidence>
<keyword evidence="4" id="KW-0479">Metal-binding</keyword>
<reference evidence="17 18" key="1">
    <citation type="submission" date="2015-12" db="EMBL/GenBank/DDBJ databases">
        <title>The genome of Folsomia candida.</title>
        <authorList>
            <person name="Faddeeva A."/>
            <person name="Derks M.F."/>
            <person name="Anvar Y."/>
            <person name="Smit S."/>
            <person name="Van Straalen N."/>
            <person name="Roelofs D."/>
        </authorList>
    </citation>
    <scope>NUCLEOTIDE SEQUENCE [LARGE SCALE GENOMIC DNA]</scope>
    <source>
        <strain evidence="17 18">VU population</strain>
        <tissue evidence="17">Whole body</tissue>
    </source>
</reference>
<comment type="subcellular location">
    <subcellularLocation>
        <location evidence="2">Mitochondrion</location>
    </subcellularLocation>
</comment>
<dbReference type="STRING" id="158441.A0A226EEG4"/>
<dbReference type="GO" id="GO:0070813">
    <property type="term" value="P:hydrogen sulfide metabolic process"/>
    <property type="evidence" value="ECO:0007669"/>
    <property type="project" value="TreeGrafter"/>
</dbReference>
<dbReference type="GO" id="GO:0006749">
    <property type="term" value="P:glutathione metabolic process"/>
    <property type="evidence" value="ECO:0007669"/>
    <property type="project" value="InterPro"/>
</dbReference>
<evidence type="ECO:0000256" key="2">
    <source>
        <dbReference type="ARBA" id="ARBA00004173"/>
    </source>
</evidence>
<gene>
    <name evidence="17" type="ORF">Fcan01_10001</name>
</gene>
<dbReference type="InterPro" id="IPR036866">
    <property type="entry name" value="RibonucZ/Hydroxyglut_hydro"/>
</dbReference>
<evidence type="ECO:0000256" key="4">
    <source>
        <dbReference type="ARBA" id="ARBA00022723"/>
    </source>
</evidence>
<organism evidence="17 18">
    <name type="scientific">Folsomia candida</name>
    <name type="common">Springtail</name>
    <dbReference type="NCBI Taxonomy" id="158441"/>
    <lineage>
        <taxon>Eukaryota</taxon>
        <taxon>Metazoa</taxon>
        <taxon>Ecdysozoa</taxon>
        <taxon>Arthropoda</taxon>
        <taxon>Hexapoda</taxon>
        <taxon>Collembola</taxon>
        <taxon>Entomobryomorpha</taxon>
        <taxon>Isotomoidea</taxon>
        <taxon>Isotomidae</taxon>
        <taxon>Proisotominae</taxon>
        <taxon>Folsomia</taxon>
    </lineage>
</organism>
<dbReference type="Proteomes" id="UP000198287">
    <property type="component" value="Unassembled WGS sequence"/>
</dbReference>
<dbReference type="Gene3D" id="3.60.15.10">
    <property type="entry name" value="Ribonuclease Z/Hydroxyacylglutathione hydrolase-like"/>
    <property type="match status" value="1"/>
</dbReference>
<dbReference type="SMART" id="SM00849">
    <property type="entry name" value="Lactamase_B"/>
    <property type="match status" value="1"/>
</dbReference>
<dbReference type="AlphaFoldDB" id="A0A226EEG4"/>
<evidence type="ECO:0000256" key="3">
    <source>
        <dbReference type="ARBA" id="ARBA00006759"/>
    </source>
</evidence>
<evidence type="ECO:0000259" key="16">
    <source>
        <dbReference type="SMART" id="SM00849"/>
    </source>
</evidence>
<dbReference type="SUPFAM" id="SSF56281">
    <property type="entry name" value="Metallo-hydrolase/oxidoreductase"/>
    <property type="match status" value="1"/>
</dbReference>
<comment type="cofactor">
    <cofactor evidence="1">
        <name>Fe(2+)</name>
        <dbReference type="ChEBI" id="CHEBI:29033"/>
    </cofactor>
</comment>
<dbReference type="InterPro" id="IPR044528">
    <property type="entry name" value="POD-like_MBL-fold"/>
</dbReference>
<comment type="caution">
    <text evidence="17">The sequence shown here is derived from an EMBL/GenBank/DDBJ whole genome shotgun (WGS) entry which is preliminary data.</text>
</comment>
<evidence type="ECO:0000256" key="1">
    <source>
        <dbReference type="ARBA" id="ARBA00001954"/>
    </source>
</evidence>
<evidence type="ECO:0000313" key="17">
    <source>
        <dbReference type="EMBL" id="OXA55932.1"/>
    </source>
</evidence>
<evidence type="ECO:0000256" key="5">
    <source>
        <dbReference type="ARBA" id="ARBA00022946"/>
    </source>
</evidence>
<keyword evidence="8" id="KW-0560">Oxidoreductase</keyword>
<evidence type="ECO:0000256" key="10">
    <source>
        <dbReference type="ARBA" id="ARBA00023128"/>
    </source>
</evidence>
<keyword evidence="6 17" id="KW-0223">Dioxygenase</keyword>
<evidence type="ECO:0000256" key="15">
    <source>
        <dbReference type="ARBA" id="ARBA00077964"/>
    </source>
</evidence>
<name>A0A226EEG4_FOLCA</name>
<keyword evidence="9" id="KW-0408">Iron</keyword>
<keyword evidence="10" id="KW-0496">Mitochondrion</keyword>
<evidence type="ECO:0000256" key="14">
    <source>
        <dbReference type="ARBA" id="ARBA00067300"/>
    </source>
</evidence>
<dbReference type="CDD" id="cd07724">
    <property type="entry name" value="POD-like_MBL-fold"/>
    <property type="match status" value="1"/>
</dbReference>
<comment type="similarity">
    <text evidence="3">Belongs to the metallo-beta-lactamase superfamily. Glyoxalase II family.</text>
</comment>
<accession>A0A226EEG4</accession>
<dbReference type="GO" id="GO:0031123">
    <property type="term" value="P:RNA 3'-end processing"/>
    <property type="evidence" value="ECO:0007669"/>
    <property type="project" value="UniProtKB-ARBA"/>
</dbReference>
<dbReference type="OMA" id="VMDIDYA"/>
<dbReference type="GO" id="GO:0050313">
    <property type="term" value="F:sulfur dioxygenase activity"/>
    <property type="evidence" value="ECO:0007669"/>
    <property type="project" value="UniProtKB-EC"/>
</dbReference>
<evidence type="ECO:0000313" key="18">
    <source>
        <dbReference type="Proteomes" id="UP000198287"/>
    </source>
</evidence>
<dbReference type="EMBL" id="LNIX01000004">
    <property type="protein sequence ID" value="OXA55932.1"/>
    <property type="molecule type" value="Genomic_DNA"/>
</dbReference>
<evidence type="ECO:0000256" key="12">
    <source>
        <dbReference type="ARBA" id="ARBA00065219"/>
    </source>
</evidence>
<evidence type="ECO:0000256" key="13">
    <source>
        <dbReference type="ARBA" id="ARBA00066686"/>
    </source>
</evidence>
<keyword evidence="7" id="KW-0007">Acetylation</keyword>
<evidence type="ECO:0000256" key="11">
    <source>
        <dbReference type="ARBA" id="ARBA00050990"/>
    </source>
</evidence>
<dbReference type="GO" id="GO:0046872">
    <property type="term" value="F:metal ion binding"/>
    <property type="evidence" value="ECO:0007669"/>
    <property type="project" value="UniProtKB-KW"/>
</dbReference>
<dbReference type="Pfam" id="PF00753">
    <property type="entry name" value="Lactamase_B"/>
    <property type="match status" value="1"/>
</dbReference>
<dbReference type="GO" id="GO:0005739">
    <property type="term" value="C:mitochondrion"/>
    <property type="evidence" value="ECO:0007669"/>
    <property type="project" value="UniProtKB-SubCell"/>
</dbReference>
<dbReference type="InterPro" id="IPR001279">
    <property type="entry name" value="Metallo-B-lactamas"/>
</dbReference>
<dbReference type="OrthoDB" id="6611988at2759"/>
<dbReference type="PANTHER" id="PTHR43084">
    <property type="entry name" value="PERSULFIDE DIOXYGENASE ETHE1"/>
    <property type="match status" value="1"/>
</dbReference>
<evidence type="ECO:0000256" key="9">
    <source>
        <dbReference type="ARBA" id="ARBA00023004"/>
    </source>
</evidence>
<proteinExistence type="inferred from homology"/>
<comment type="catalytic activity">
    <reaction evidence="11">
        <text>S-sulfanylglutathione + O2 + H2O = sulfite + glutathione + 2 H(+)</text>
        <dbReference type="Rhea" id="RHEA:12981"/>
        <dbReference type="ChEBI" id="CHEBI:15377"/>
        <dbReference type="ChEBI" id="CHEBI:15378"/>
        <dbReference type="ChEBI" id="CHEBI:15379"/>
        <dbReference type="ChEBI" id="CHEBI:17359"/>
        <dbReference type="ChEBI" id="CHEBI:57925"/>
        <dbReference type="ChEBI" id="CHEBI:58905"/>
        <dbReference type="EC" id="1.13.11.18"/>
    </reaction>
</comment>
<feature type="domain" description="Metallo-beta-lactamase" evidence="16">
    <location>
        <begin position="33"/>
        <end position="196"/>
    </location>
</feature>
<dbReference type="FunFam" id="3.60.15.10:FF:000013">
    <property type="entry name" value="Persulfide dioxygenase ETHE1, mitochondrial"/>
    <property type="match status" value="1"/>
</dbReference>